<evidence type="ECO:0000313" key="4">
    <source>
        <dbReference type="Proteomes" id="UP000244168"/>
    </source>
</evidence>
<dbReference type="EMBL" id="QAOQ01000007">
    <property type="protein sequence ID" value="PTQ94079.1"/>
    <property type="molecule type" value="Genomic_DNA"/>
</dbReference>
<dbReference type="CDD" id="cd01831">
    <property type="entry name" value="Endoglucanase_E_like"/>
    <property type="match status" value="1"/>
</dbReference>
<dbReference type="Proteomes" id="UP000244168">
    <property type="component" value="Unassembled WGS sequence"/>
</dbReference>
<evidence type="ECO:0000259" key="2">
    <source>
        <dbReference type="Pfam" id="PF17996"/>
    </source>
</evidence>
<dbReference type="SUPFAM" id="SSF52266">
    <property type="entry name" value="SGNH hydrolase"/>
    <property type="match status" value="1"/>
</dbReference>
<proteinExistence type="predicted"/>
<dbReference type="InterPro" id="IPR040794">
    <property type="entry name" value="CE2_N"/>
</dbReference>
<dbReference type="InterPro" id="IPR036514">
    <property type="entry name" value="SGNH_hydro_sf"/>
</dbReference>
<organism evidence="3 4">
    <name type="scientific">Mucilaginibacter yixingensis</name>
    <dbReference type="NCBI Taxonomy" id="1295612"/>
    <lineage>
        <taxon>Bacteria</taxon>
        <taxon>Pseudomonadati</taxon>
        <taxon>Bacteroidota</taxon>
        <taxon>Sphingobacteriia</taxon>
        <taxon>Sphingobacteriales</taxon>
        <taxon>Sphingobacteriaceae</taxon>
        <taxon>Mucilaginibacter</taxon>
    </lineage>
</organism>
<comment type="caution">
    <text evidence="3">The sequence shown here is derived from an EMBL/GenBank/DDBJ whole genome shotgun (WGS) entry which is preliminary data.</text>
</comment>
<protein>
    <recommendedName>
        <fullName evidence="2">Carbohydrate esterase 2 N-terminal domain-containing protein</fullName>
    </recommendedName>
</protein>
<reference evidence="3 4" key="1">
    <citation type="submission" date="2018-04" db="EMBL/GenBank/DDBJ databases">
        <title>Genomic Encyclopedia of Archaeal and Bacterial Type Strains, Phase II (KMG-II): from individual species to whole genera.</title>
        <authorList>
            <person name="Goeker M."/>
        </authorList>
    </citation>
    <scope>NUCLEOTIDE SEQUENCE [LARGE SCALE GENOMIC DNA]</scope>
    <source>
        <strain evidence="3 4">DSM 26809</strain>
    </source>
</reference>
<feature type="domain" description="Carbohydrate esterase 2 N-terminal" evidence="2">
    <location>
        <begin position="38"/>
        <end position="145"/>
    </location>
</feature>
<keyword evidence="1" id="KW-0732">Signal</keyword>
<dbReference type="Gene3D" id="2.60.120.260">
    <property type="entry name" value="Galactose-binding domain-like"/>
    <property type="match status" value="1"/>
</dbReference>
<dbReference type="InterPro" id="IPR052762">
    <property type="entry name" value="PCW_deacetylase/CE"/>
</dbReference>
<keyword evidence="4" id="KW-1185">Reference proteome</keyword>
<feature type="chain" id="PRO_5015494295" description="Carbohydrate esterase 2 N-terminal domain-containing protein" evidence="1">
    <location>
        <begin position="26"/>
        <end position="364"/>
    </location>
</feature>
<accession>A0A2T5J6E8</accession>
<dbReference type="Gene3D" id="3.40.50.1110">
    <property type="entry name" value="SGNH hydrolase"/>
    <property type="match status" value="1"/>
</dbReference>
<dbReference type="InterPro" id="IPR037461">
    <property type="entry name" value="CtCE2-like_dom"/>
</dbReference>
<evidence type="ECO:0000256" key="1">
    <source>
        <dbReference type="SAM" id="SignalP"/>
    </source>
</evidence>
<sequence length="364" mass="41029">MAQTIISMKRLSILFFLFISATALAQQALPYNDTRIHYMGRVQMQNGSAVLSWSGNSATINFNGTGADAILSDEKGDNFLDVIVDGKVVNVIHPDTTMMKRYELVTGLPAGSHQLTLFKRTEWVMGSTRLYQFLLNKDSKPLAAPAAKKRKIEFYGNSITCAMAVIDSSGKDRGTGPYEDNYQSYAAITARHFDAEYSCIARSGIGVMVSWFPLIMPEMYDRLNPADPGSKWDFKNYTPDVVVINLFQNDSWLVHRPEHAEFKHRFGDKAPEPAKIVSAYKDFVKNIRSKYPKAQIICALGNMDATQKDSPWPGYIEKAVGELKDTKIYTHFFVYKNTPGHPNVKEQQAMADELIAFIDQHIKW</sequence>
<dbReference type="Pfam" id="PF17996">
    <property type="entry name" value="CE2_N"/>
    <property type="match status" value="1"/>
</dbReference>
<gene>
    <name evidence="3" type="ORF">C8P68_107142</name>
</gene>
<dbReference type="AlphaFoldDB" id="A0A2T5J6E8"/>
<dbReference type="PANTHER" id="PTHR37834">
    <property type="entry name" value="GDSL-LIKE LIPASE/ACYLHYDROLASE DOMAIN PROTEIN (AFU_ORTHOLOGUE AFUA_2G00620)"/>
    <property type="match status" value="1"/>
</dbReference>
<evidence type="ECO:0000313" key="3">
    <source>
        <dbReference type="EMBL" id="PTQ94079.1"/>
    </source>
</evidence>
<dbReference type="PANTHER" id="PTHR37834:SF2">
    <property type="entry name" value="ESTERASE, SGNH HYDROLASE-TYPE"/>
    <property type="match status" value="1"/>
</dbReference>
<name>A0A2T5J6E8_9SPHI</name>
<dbReference type="GO" id="GO:0052689">
    <property type="term" value="F:carboxylic ester hydrolase activity"/>
    <property type="evidence" value="ECO:0007669"/>
    <property type="project" value="InterPro"/>
</dbReference>
<feature type="signal peptide" evidence="1">
    <location>
        <begin position="1"/>
        <end position="25"/>
    </location>
</feature>